<evidence type="ECO:0000256" key="3">
    <source>
        <dbReference type="ARBA" id="ARBA00023002"/>
    </source>
</evidence>
<reference evidence="6" key="1">
    <citation type="submission" date="2014-09" db="EMBL/GenBank/DDBJ databases">
        <authorList>
            <person name="Illeghems K.G."/>
        </authorList>
    </citation>
    <scope>NUCLEOTIDE SEQUENCE [LARGE SCALE GENOMIC DNA]</scope>
    <source>
        <strain evidence="6">108B</strain>
    </source>
</reference>
<dbReference type="SUPFAM" id="SSF51395">
    <property type="entry name" value="FMN-linked oxidoreductases"/>
    <property type="match status" value="1"/>
</dbReference>
<dbReference type="RefSeq" id="WP_058988833.1">
    <property type="nucleotide sequence ID" value="NZ_LN606600.1"/>
</dbReference>
<dbReference type="PANTHER" id="PTHR22893:SF91">
    <property type="entry name" value="NADPH DEHYDROGENASE 2-RELATED"/>
    <property type="match status" value="1"/>
</dbReference>
<dbReference type="GO" id="GO:0016628">
    <property type="term" value="F:oxidoreductase activity, acting on the CH-CH group of donors, NAD or NADP as acceptor"/>
    <property type="evidence" value="ECO:0007669"/>
    <property type="project" value="UniProtKB-ARBA"/>
</dbReference>
<dbReference type="EMBL" id="LN606600">
    <property type="protein sequence ID" value="CEF42728.1"/>
    <property type="molecule type" value="Genomic_DNA"/>
</dbReference>
<dbReference type="GO" id="GO:0010181">
    <property type="term" value="F:FMN binding"/>
    <property type="evidence" value="ECO:0007669"/>
    <property type="project" value="InterPro"/>
</dbReference>
<dbReference type="Gene3D" id="3.20.20.70">
    <property type="entry name" value="Aldolase class I"/>
    <property type="match status" value="1"/>
</dbReference>
<dbReference type="KEGG" id="asz:ASN_3500"/>
<dbReference type="EC" id="1.-.-.-" evidence="5"/>
<dbReference type="PANTHER" id="PTHR22893">
    <property type="entry name" value="NADH OXIDOREDUCTASE-RELATED"/>
    <property type="match status" value="1"/>
</dbReference>
<dbReference type="CDD" id="cd02933">
    <property type="entry name" value="OYE_like_FMN"/>
    <property type="match status" value="1"/>
</dbReference>
<evidence type="ECO:0000313" key="6">
    <source>
        <dbReference type="Proteomes" id="UP000056109"/>
    </source>
</evidence>
<keyword evidence="6" id="KW-1185">Reference proteome</keyword>
<name>A0A0U5F495_9PROT</name>
<gene>
    <name evidence="5" type="ORF">ASN_3500</name>
</gene>
<keyword evidence="3 5" id="KW-0560">Oxidoreductase</keyword>
<evidence type="ECO:0000256" key="1">
    <source>
        <dbReference type="ARBA" id="ARBA00001917"/>
    </source>
</evidence>
<protein>
    <submittedName>
        <fullName evidence="5">N-ethylmaleimide reductase</fullName>
        <ecNumber evidence="5">1.-.-.-</ecNumber>
    </submittedName>
</protein>
<accession>A0A0U5F495</accession>
<feature type="domain" description="NADH:flavin oxidoreductase/NADH oxidase N-terminal" evidence="4">
    <location>
        <begin position="2"/>
        <end position="344"/>
    </location>
</feature>
<evidence type="ECO:0000256" key="2">
    <source>
        <dbReference type="ARBA" id="ARBA00005979"/>
    </source>
</evidence>
<dbReference type="GeneID" id="34784445"/>
<dbReference type="PATRIC" id="fig|446692.3.peg.3713"/>
<dbReference type="FunFam" id="3.20.20.70:FF:000059">
    <property type="entry name" value="N-ethylmaleimide reductase, FMN-linked"/>
    <property type="match status" value="1"/>
</dbReference>
<proteinExistence type="inferred from homology"/>
<comment type="cofactor">
    <cofactor evidence="1">
        <name>FMN</name>
        <dbReference type="ChEBI" id="CHEBI:58210"/>
    </cofactor>
</comment>
<dbReference type="GO" id="GO:0005829">
    <property type="term" value="C:cytosol"/>
    <property type="evidence" value="ECO:0007669"/>
    <property type="project" value="UniProtKB-ARBA"/>
</dbReference>
<dbReference type="Proteomes" id="UP000056109">
    <property type="component" value="Chromosome I"/>
</dbReference>
<evidence type="ECO:0000313" key="5">
    <source>
        <dbReference type="EMBL" id="CEF42728.1"/>
    </source>
</evidence>
<dbReference type="InterPro" id="IPR001155">
    <property type="entry name" value="OxRdtase_FMN_N"/>
</dbReference>
<organism evidence="5 6">
    <name type="scientific">Acetobacter senegalensis</name>
    <dbReference type="NCBI Taxonomy" id="446692"/>
    <lineage>
        <taxon>Bacteria</taxon>
        <taxon>Pseudomonadati</taxon>
        <taxon>Pseudomonadota</taxon>
        <taxon>Alphaproteobacteria</taxon>
        <taxon>Acetobacterales</taxon>
        <taxon>Acetobacteraceae</taxon>
        <taxon>Acetobacter</taxon>
    </lineage>
</organism>
<dbReference type="InterPro" id="IPR013785">
    <property type="entry name" value="Aldolase_TIM"/>
</dbReference>
<comment type="similarity">
    <text evidence="2">Belongs to the NADH:flavin oxidoreductase/NADH oxidase family.</text>
</comment>
<dbReference type="InterPro" id="IPR045247">
    <property type="entry name" value="Oye-like"/>
</dbReference>
<sequence>MLFTPYRLGELALPNRIVMPPMTRCRAGDGDVPTALMAEYYAQRASAGLIVSEGTPISPQGRGYAWTPGIYSEAQINGWRLVTDAVHAKGGRIFAQLWHVGRLSHVSLQPGGAAPVSASAIQAEGVKVYVDLNHKGAASGAGQMVQSSMPRALTVPEIRQIIADYAQAARNAIAAGFDGIELHAANSYLISQFICSESNHRDDQYGGSLRNRLRLLEEVTEAMIGAIGARRVGVRLAPLTTHQGTRDATPQATYVAAAKLLDDLGAVYIHIAEADWDDAPDMPVAFKEALRIVYRGTMIYAGRYTQARAEDALRAGWADLIGFGRPFIANPDLPWRLEHGVTLNPVREDYYYGGTEIGLTDYPFAQAKEGGNA</sequence>
<dbReference type="AlphaFoldDB" id="A0A0U5F495"/>
<dbReference type="Pfam" id="PF00724">
    <property type="entry name" value="Oxidored_FMN"/>
    <property type="match status" value="1"/>
</dbReference>
<evidence type="ECO:0000259" key="4">
    <source>
        <dbReference type="Pfam" id="PF00724"/>
    </source>
</evidence>